<reference evidence="1 2" key="1">
    <citation type="journal article" date="2013" name="Mar. Genomics">
        <title>Expression of sulfatases in Rhodopirellula baltica and the diversity of sulfatases in the genus Rhodopirellula.</title>
        <authorList>
            <person name="Wegner C.E."/>
            <person name="Richter-Heitmann T."/>
            <person name="Klindworth A."/>
            <person name="Klockow C."/>
            <person name="Richter M."/>
            <person name="Achstetter T."/>
            <person name="Glockner F.O."/>
            <person name="Harder J."/>
        </authorList>
    </citation>
    <scope>NUCLEOTIDE SEQUENCE [LARGE SCALE GENOMIC DNA]</scope>
    <source>
        <strain evidence="1 2">WH47</strain>
    </source>
</reference>
<organism evidence="1 2">
    <name type="scientific">Rhodopirellula baltica WH47</name>
    <dbReference type="NCBI Taxonomy" id="991778"/>
    <lineage>
        <taxon>Bacteria</taxon>
        <taxon>Pseudomonadati</taxon>
        <taxon>Planctomycetota</taxon>
        <taxon>Planctomycetia</taxon>
        <taxon>Pirellulales</taxon>
        <taxon>Pirellulaceae</taxon>
        <taxon>Rhodopirellula</taxon>
    </lineage>
</organism>
<gene>
    <name evidence="1" type="ORF">RBWH47_05355</name>
</gene>
<dbReference type="EMBL" id="AFAR01000090">
    <property type="protein sequence ID" value="EGF28415.1"/>
    <property type="molecule type" value="Genomic_DNA"/>
</dbReference>
<proteinExistence type="predicted"/>
<accession>F2APJ2</accession>
<dbReference type="AlphaFoldDB" id="F2APJ2"/>
<sequence length="46" mass="5288">MDAAKAADRTFAKRGRMVFVIRWGRGGNAAVRQIQRIRESTWKEPV</sequence>
<dbReference type="Proteomes" id="UP000006222">
    <property type="component" value="Unassembled WGS sequence"/>
</dbReference>
<name>F2APJ2_RHOBT</name>
<protein>
    <submittedName>
        <fullName evidence="1">Uncharacterized protein</fullName>
    </submittedName>
</protein>
<evidence type="ECO:0000313" key="2">
    <source>
        <dbReference type="Proteomes" id="UP000006222"/>
    </source>
</evidence>
<evidence type="ECO:0000313" key="1">
    <source>
        <dbReference type="EMBL" id="EGF28415.1"/>
    </source>
</evidence>
<comment type="caution">
    <text evidence="1">The sequence shown here is derived from an EMBL/GenBank/DDBJ whole genome shotgun (WGS) entry which is preliminary data.</text>
</comment>